<feature type="transmembrane region" description="Helical" evidence="1">
    <location>
        <begin position="201"/>
        <end position="218"/>
    </location>
</feature>
<name>A0ABW8Q6W1_9NEIS</name>
<protein>
    <submittedName>
        <fullName evidence="2">Uncharacterized protein</fullName>
    </submittedName>
</protein>
<keyword evidence="1" id="KW-1133">Transmembrane helix</keyword>
<evidence type="ECO:0000313" key="2">
    <source>
        <dbReference type="EMBL" id="MFK7642386.1"/>
    </source>
</evidence>
<dbReference type="RefSeq" id="WP_405386307.1">
    <property type="nucleotide sequence ID" value="NZ_JBJGEB010000007.1"/>
</dbReference>
<gene>
    <name evidence="2" type="ORF">ACI43T_07740</name>
</gene>
<keyword evidence="1" id="KW-0812">Transmembrane</keyword>
<reference evidence="2 3" key="1">
    <citation type="submission" date="2024-11" db="EMBL/GenBank/DDBJ databases">
        <authorList>
            <person name="Mikucki A.G."/>
            <person name="Kahler C.M."/>
        </authorList>
    </citation>
    <scope>NUCLEOTIDE SEQUENCE [LARGE SCALE GENOMIC DNA]</scope>
    <source>
        <strain evidence="2 3">EXNM717</strain>
    </source>
</reference>
<dbReference type="Proteomes" id="UP001621964">
    <property type="component" value="Unassembled WGS sequence"/>
</dbReference>
<feature type="transmembrane region" description="Helical" evidence="1">
    <location>
        <begin position="28"/>
        <end position="45"/>
    </location>
</feature>
<organism evidence="2 3">
    <name type="scientific">Neisseria oralis</name>
    <dbReference type="NCBI Taxonomy" id="1107316"/>
    <lineage>
        <taxon>Bacteria</taxon>
        <taxon>Pseudomonadati</taxon>
        <taxon>Pseudomonadota</taxon>
        <taxon>Betaproteobacteria</taxon>
        <taxon>Neisseriales</taxon>
        <taxon>Neisseriaceae</taxon>
        <taxon>Neisseria</taxon>
    </lineage>
</organism>
<keyword evidence="3" id="KW-1185">Reference proteome</keyword>
<evidence type="ECO:0000313" key="3">
    <source>
        <dbReference type="Proteomes" id="UP001621964"/>
    </source>
</evidence>
<sequence>MWWFAENFFSENGILMKKVKTSSFNPKQISFVLFFFSIPFLIVGIENLKKYEYFIYEQPKYANLHSVEGEIIFDDRPPPDRYNDRLDGIYIKTKDKNINIYCDNVDKPLVSYGSRSGGGLYAPGRCDWIAVKRQREGRCESDSNKIFCENPRSLYGYKIYAKVDENMTVYELKLNNVMFYSYDEMVMIYKDKYIGNLKSDLSFGFGFFIMSLLFFIISRKEKYKKLRILSSK</sequence>
<comment type="caution">
    <text evidence="2">The sequence shown here is derived from an EMBL/GenBank/DDBJ whole genome shotgun (WGS) entry which is preliminary data.</text>
</comment>
<proteinExistence type="predicted"/>
<keyword evidence="1" id="KW-0472">Membrane</keyword>
<accession>A0ABW8Q6W1</accession>
<dbReference type="EMBL" id="JBJGEB010000007">
    <property type="protein sequence ID" value="MFK7642386.1"/>
    <property type="molecule type" value="Genomic_DNA"/>
</dbReference>
<evidence type="ECO:0000256" key="1">
    <source>
        <dbReference type="SAM" id="Phobius"/>
    </source>
</evidence>